<gene>
    <name evidence="1" type="ORF">DF037_20520</name>
</gene>
<protein>
    <submittedName>
        <fullName evidence="1">Uncharacterized protein</fullName>
    </submittedName>
</protein>
<comment type="caution">
    <text evidence="1">The sequence shown here is derived from an EMBL/GenBank/DDBJ whole genome shotgun (WGS) entry which is preliminary data.</text>
</comment>
<reference evidence="1 2" key="1">
    <citation type="submission" date="2018-08" db="EMBL/GenBank/DDBJ databases">
        <title>Comparative analysis of Burkholderia isolates from Puerto Rico.</title>
        <authorList>
            <person name="Hall C."/>
            <person name="Sahl J."/>
            <person name="Wagner D."/>
        </authorList>
    </citation>
    <scope>NUCLEOTIDE SEQUENCE [LARGE SCALE GENOMIC DNA]</scope>
    <source>
        <strain evidence="1 2">Bp9001</strain>
    </source>
</reference>
<evidence type="ECO:0000313" key="1">
    <source>
        <dbReference type="EMBL" id="RQT26076.1"/>
    </source>
</evidence>
<organism evidence="1 2">
    <name type="scientific">Burkholderia contaminans</name>
    <dbReference type="NCBI Taxonomy" id="488447"/>
    <lineage>
        <taxon>Bacteria</taxon>
        <taxon>Pseudomonadati</taxon>
        <taxon>Pseudomonadota</taxon>
        <taxon>Betaproteobacteria</taxon>
        <taxon>Burkholderiales</taxon>
        <taxon>Burkholderiaceae</taxon>
        <taxon>Burkholderia</taxon>
        <taxon>Burkholderia cepacia complex</taxon>
    </lineage>
</organism>
<dbReference type="Proteomes" id="UP000269271">
    <property type="component" value="Unassembled WGS sequence"/>
</dbReference>
<dbReference type="RefSeq" id="WP_124618542.1">
    <property type="nucleotide sequence ID" value="NZ_QTQX01000013.1"/>
</dbReference>
<sequence>MSELIYKPFKLLAPGEQFIDLDTGARFMKITCTDEDDRKNIPVAACWGALNRHALNAVSLEPFTTKSRGMKLGAGEMSFFREHEAVQLIAPQELEHHTQG</sequence>
<dbReference type="AlphaFoldDB" id="A0A3N8R2V7"/>
<evidence type="ECO:0000313" key="2">
    <source>
        <dbReference type="Proteomes" id="UP000269271"/>
    </source>
</evidence>
<accession>A0A3N8R2V7</accession>
<name>A0A3N8R2V7_9BURK</name>
<dbReference type="EMBL" id="QTQX01000013">
    <property type="protein sequence ID" value="RQT26076.1"/>
    <property type="molecule type" value="Genomic_DNA"/>
</dbReference>
<proteinExistence type="predicted"/>